<evidence type="ECO:0000256" key="1">
    <source>
        <dbReference type="SAM" id="MobiDB-lite"/>
    </source>
</evidence>
<dbReference type="Pfam" id="PF14223">
    <property type="entry name" value="Retrotran_gag_2"/>
    <property type="match status" value="1"/>
</dbReference>
<gene>
    <name evidence="3" type="ORF">Slati_1346900</name>
</gene>
<feature type="domain" description="Reverse transcriptase Ty1/copia-type" evidence="2">
    <location>
        <begin position="417"/>
        <end position="530"/>
    </location>
</feature>
<sequence length="587" mass="66863">MDTNKFNDTNYNDCLRNLMIVLDFENQGYVLDKPLPTALLQRSLPERAFNFDKWLEDNRKVRIIILVSMTNEIQKQYDRLHDVPSIMLSMKEVYAVPDRHIRYAATKVFLGTKMAVGSSVQSHEVNILFLVEKLEDLKAGLENDTYIDVIIQTLPPSYDPFIVNYNMNELVKSIHELINMLVQYEAMAHKSVPAILVGEAPTSKAKDKRPDAGRGRKAKERLSQPLLAPETPLLPQRERAKEKLGVLSGREQMMCACIAKKRCIRRGSVHNSSPTQVLERSRKLSKDEMILMLGDGKAFAAEAVESVNLVVFVSRNTVFLEKNFPADSRRDKVLLEESSKEPRYDNTTSFEPPVLTDSVQVLRRSTRESRLPERYGFVGLTSQLDTDPKTCGEAMSHIDSDKWLEAMKYEMDSMGSNQVWNLVDLPKGVKPVEFKWVYKHKLGADQEVTTFKARLVEKGYTQRPGVDFEKTYSPVAMAKSIRILLSIAAWCDYEIWQMDVKTAFLNGFVKEEIYMDQPKGFTSIGEEQKGNDFIKNEHGPCVYKKISGSSVAYLVLYVDDILLIGNDVKVLGNIKAWFHSVFHEGYG</sequence>
<feature type="region of interest" description="Disordered" evidence="1">
    <location>
        <begin position="199"/>
        <end position="226"/>
    </location>
</feature>
<comment type="caution">
    <text evidence="3">The sequence shown here is derived from an EMBL/GenBank/DDBJ whole genome shotgun (WGS) entry which is preliminary data.</text>
</comment>
<feature type="compositionally biased region" description="Basic and acidic residues" evidence="1">
    <location>
        <begin position="204"/>
        <end position="214"/>
    </location>
</feature>
<dbReference type="SUPFAM" id="SSF56672">
    <property type="entry name" value="DNA/RNA polymerases"/>
    <property type="match status" value="1"/>
</dbReference>
<evidence type="ECO:0000259" key="2">
    <source>
        <dbReference type="Pfam" id="PF07727"/>
    </source>
</evidence>
<protein>
    <submittedName>
        <fullName evidence="3">Copia protein</fullName>
    </submittedName>
</protein>
<reference evidence="3" key="1">
    <citation type="submission" date="2020-06" db="EMBL/GenBank/DDBJ databases">
        <authorList>
            <person name="Li T."/>
            <person name="Hu X."/>
            <person name="Zhang T."/>
            <person name="Song X."/>
            <person name="Zhang H."/>
            <person name="Dai N."/>
            <person name="Sheng W."/>
            <person name="Hou X."/>
            <person name="Wei L."/>
        </authorList>
    </citation>
    <scope>NUCLEOTIDE SEQUENCE</scope>
    <source>
        <strain evidence="3">KEN1</strain>
        <tissue evidence="3">Leaf</tissue>
    </source>
</reference>
<dbReference type="Pfam" id="PF07727">
    <property type="entry name" value="RVT_2"/>
    <property type="match status" value="1"/>
</dbReference>
<name>A0AAW2XI63_9LAMI</name>
<evidence type="ECO:0000313" key="3">
    <source>
        <dbReference type="EMBL" id="KAL0453688.1"/>
    </source>
</evidence>
<dbReference type="EMBL" id="JACGWN010000004">
    <property type="protein sequence ID" value="KAL0453688.1"/>
    <property type="molecule type" value="Genomic_DNA"/>
</dbReference>
<organism evidence="3">
    <name type="scientific">Sesamum latifolium</name>
    <dbReference type="NCBI Taxonomy" id="2727402"/>
    <lineage>
        <taxon>Eukaryota</taxon>
        <taxon>Viridiplantae</taxon>
        <taxon>Streptophyta</taxon>
        <taxon>Embryophyta</taxon>
        <taxon>Tracheophyta</taxon>
        <taxon>Spermatophyta</taxon>
        <taxon>Magnoliopsida</taxon>
        <taxon>eudicotyledons</taxon>
        <taxon>Gunneridae</taxon>
        <taxon>Pentapetalae</taxon>
        <taxon>asterids</taxon>
        <taxon>lamiids</taxon>
        <taxon>Lamiales</taxon>
        <taxon>Pedaliaceae</taxon>
        <taxon>Sesamum</taxon>
    </lineage>
</organism>
<dbReference type="InterPro" id="IPR013103">
    <property type="entry name" value="RVT_2"/>
</dbReference>
<dbReference type="InterPro" id="IPR043502">
    <property type="entry name" value="DNA/RNA_pol_sf"/>
</dbReference>
<dbReference type="AlphaFoldDB" id="A0AAW2XI63"/>
<reference evidence="3" key="2">
    <citation type="journal article" date="2024" name="Plant">
        <title>Genomic evolution and insights into agronomic trait innovations of Sesamum species.</title>
        <authorList>
            <person name="Miao H."/>
            <person name="Wang L."/>
            <person name="Qu L."/>
            <person name="Liu H."/>
            <person name="Sun Y."/>
            <person name="Le M."/>
            <person name="Wang Q."/>
            <person name="Wei S."/>
            <person name="Zheng Y."/>
            <person name="Lin W."/>
            <person name="Duan Y."/>
            <person name="Cao H."/>
            <person name="Xiong S."/>
            <person name="Wang X."/>
            <person name="Wei L."/>
            <person name="Li C."/>
            <person name="Ma Q."/>
            <person name="Ju M."/>
            <person name="Zhao R."/>
            <person name="Li G."/>
            <person name="Mu C."/>
            <person name="Tian Q."/>
            <person name="Mei H."/>
            <person name="Zhang T."/>
            <person name="Gao T."/>
            <person name="Zhang H."/>
        </authorList>
    </citation>
    <scope>NUCLEOTIDE SEQUENCE</scope>
    <source>
        <strain evidence="3">KEN1</strain>
    </source>
</reference>
<accession>A0AAW2XI63</accession>
<proteinExistence type="predicted"/>